<protein>
    <submittedName>
        <fullName evidence="3">Pep-cterm motif</fullName>
    </submittedName>
</protein>
<dbReference type="NCBIfam" id="TIGR02595">
    <property type="entry name" value="PEP_CTERM"/>
    <property type="match status" value="1"/>
</dbReference>
<proteinExistence type="predicted"/>
<dbReference type="InterPro" id="IPR013320">
    <property type="entry name" value="ConA-like_dom_sf"/>
</dbReference>
<dbReference type="EMBL" id="LT629973">
    <property type="protein sequence ID" value="SEH95474.1"/>
    <property type="molecule type" value="Genomic_DNA"/>
</dbReference>
<dbReference type="Gene3D" id="2.60.120.200">
    <property type="match status" value="1"/>
</dbReference>
<evidence type="ECO:0000313" key="4">
    <source>
        <dbReference type="Proteomes" id="UP000176204"/>
    </source>
</evidence>
<organism evidence="3 4">
    <name type="scientific">Akkermansia glycaniphila</name>
    <dbReference type="NCBI Taxonomy" id="1679444"/>
    <lineage>
        <taxon>Bacteria</taxon>
        <taxon>Pseudomonadati</taxon>
        <taxon>Verrucomicrobiota</taxon>
        <taxon>Verrucomicrobiia</taxon>
        <taxon>Verrucomicrobiales</taxon>
        <taxon>Akkermansiaceae</taxon>
        <taxon>Akkermansia</taxon>
    </lineage>
</organism>
<evidence type="ECO:0000313" key="3">
    <source>
        <dbReference type="EMBL" id="SEH95474.1"/>
    </source>
</evidence>
<keyword evidence="4" id="KW-1185">Reference proteome</keyword>
<evidence type="ECO:0000259" key="2">
    <source>
        <dbReference type="Pfam" id="PF07589"/>
    </source>
</evidence>
<feature type="signal peptide" evidence="1">
    <location>
        <begin position="1"/>
        <end position="20"/>
    </location>
</feature>
<accession>A0A1H6MD63</accession>
<name>A0A1H6MD63_9BACT</name>
<keyword evidence="1" id="KW-0732">Signal</keyword>
<dbReference type="AlphaFoldDB" id="A0A1H6MD63"/>
<feature type="chain" id="PRO_5009604589" evidence="1">
    <location>
        <begin position="21"/>
        <end position="270"/>
    </location>
</feature>
<dbReference type="SUPFAM" id="SSF49899">
    <property type="entry name" value="Concanavalin A-like lectins/glucanases"/>
    <property type="match status" value="1"/>
</dbReference>
<dbReference type="OrthoDB" id="199903at2"/>
<reference evidence="4" key="1">
    <citation type="submission" date="2016-09" db="EMBL/GenBank/DDBJ databases">
        <authorList>
            <person name="Koehorst J."/>
        </authorList>
    </citation>
    <scope>NUCLEOTIDE SEQUENCE [LARGE SCALE GENOMIC DNA]</scope>
</reference>
<feature type="domain" description="Ice-binding protein C-terminal" evidence="2">
    <location>
        <begin position="245"/>
        <end position="267"/>
    </location>
</feature>
<gene>
    <name evidence="3" type="ORF">PYTT_2040</name>
</gene>
<dbReference type="Proteomes" id="UP000176204">
    <property type="component" value="Chromosome I"/>
</dbReference>
<evidence type="ECO:0000256" key="1">
    <source>
        <dbReference type="SAM" id="SignalP"/>
    </source>
</evidence>
<dbReference type="Pfam" id="PF07589">
    <property type="entry name" value="PEP-CTERM"/>
    <property type="match status" value="1"/>
</dbReference>
<sequence>MKKTISILCALVALGSSVYAGVLMDQSVFGYTQFADGLSADVGTQKSSITGTLGTGNEIWYGMLRTRGTSAAHFSGAALSSMPYGSGNTRVAMSVSLMLDTSKLVRPTTGFSTIFSASNAAGLQWGLGITSTGSLCMLWQPNSSGSITNYATLGYTVPATGSLSLSLVTGRYEGTTDGTRLYVGNSSTYFTNTGLKFGGTSITQLNVGGDRTDNSRLQAAVQQLYVHDKALSQTEVGSLMAEMAAVPEPATATLSLLGLACMAWRRRRAA</sequence>
<dbReference type="InterPro" id="IPR013424">
    <property type="entry name" value="Ice-binding_C"/>
</dbReference>
<dbReference type="KEGG" id="agl:PYTT_2040"/>